<protein>
    <submittedName>
        <fullName evidence="1">Uncharacterized protein</fullName>
    </submittedName>
</protein>
<name>A0A822Z727_NELNU</name>
<accession>A0A822Z727</accession>
<proteinExistence type="predicted"/>
<keyword evidence="2" id="KW-1185">Reference proteome</keyword>
<evidence type="ECO:0000313" key="1">
    <source>
        <dbReference type="EMBL" id="DAD40872.1"/>
    </source>
</evidence>
<reference evidence="1 2" key="1">
    <citation type="journal article" date="2020" name="Mol. Biol. Evol.">
        <title>Distinct Expression and Methylation Patterns for Genes with Different Fates following a Single Whole-Genome Duplication in Flowering Plants.</title>
        <authorList>
            <person name="Shi T."/>
            <person name="Rahmani R.S."/>
            <person name="Gugger P.F."/>
            <person name="Wang M."/>
            <person name="Li H."/>
            <person name="Zhang Y."/>
            <person name="Li Z."/>
            <person name="Wang Q."/>
            <person name="Van de Peer Y."/>
            <person name="Marchal K."/>
            <person name="Chen J."/>
        </authorList>
    </citation>
    <scope>NUCLEOTIDE SEQUENCE [LARGE SCALE GENOMIC DNA]</scope>
    <source>
        <tissue evidence="1">Leaf</tissue>
    </source>
</reference>
<organism evidence="1 2">
    <name type="scientific">Nelumbo nucifera</name>
    <name type="common">Sacred lotus</name>
    <dbReference type="NCBI Taxonomy" id="4432"/>
    <lineage>
        <taxon>Eukaryota</taxon>
        <taxon>Viridiplantae</taxon>
        <taxon>Streptophyta</taxon>
        <taxon>Embryophyta</taxon>
        <taxon>Tracheophyta</taxon>
        <taxon>Spermatophyta</taxon>
        <taxon>Magnoliopsida</taxon>
        <taxon>Proteales</taxon>
        <taxon>Nelumbonaceae</taxon>
        <taxon>Nelumbo</taxon>
    </lineage>
</organism>
<comment type="caution">
    <text evidence="1">The sequence shown here is derived from an EMBL/GenBank/DDBJ whole genome shotgun (WGS) entry which is preliminary data.</text>
</comment>
<gene>
    <name evidence="1" type="ORF">HUJ06_015195</name>
</gene>
<dbReference type="AlphaFoldDB" id="A0A822Z727"/>
<dbReference type="EMBL" id="DUZY01000005">
    <property type="protein sequence ID" value="DAD40872.1"/>
    <property type="molecule type" value="Genomic_DNA"/>
</dbReference>
<evidence type="ECO:0000313" key="2">
    <source>
        <dbReference type="Proteomes" id="UP000607653"/>
    </source>
</evidence>
<sequence>MEIVLFLQFSVSLLDDAVVQRRSSVYMHCYTAWRNRHSIFLCGFPPPAETNPKVAASVASGDGAAPRLSYPEL</sequence>
<dbReference type="Proteomes" id="UP000607653">
    <property type="component" value="Unassembled WGS sequence"/>
</dbReference>